<dbReference type="Proteomes" id="UP000265515">
    <property type="component" value="Unassembled WGS sequence"/>
</dbReference>
<keyword evidence="3" id="KW-1185">Reference proteome</keyword>
<protein>
    <submittedName>
        <fullName evidence="2">Uncharacterized protein</fullName>
    </submittedName>
</protein>
<evidence type="ECO:0000313" key="2">
    <source>
        <dbReference type="EMBL" id="GBG83636.1"/>
    </source>
</evidence>
<feature type="region of interest" description="Disordered" evidence="1">
    <location>
        <begin position="1"/>
        <end position="33"/>
    </location>
</feature>
<sequence>MQLRKTLGRPPTVRSPVKTPLSGRKTPKTPKIPRTIHETPLQMQLYTPVTRSALERLCYRNKMIDELKSLDAAQLQKMCKKEGIPYNGKIESILDIADTKVSAKFGNAVQENVR</sequence>
<name>A0A388LMR8_CHABU</name>
<proteinExistence type="predicted"/>
<evidence type="ECO:0000256" key="1">
    <source>
        <dbReference type="SAM" id="MobiDB-lite"/>
    </source>
</evidence>
<accession>A0A388LMR8</accession>
<gene>
    <name evidence="2" type="ORF">CBR_g37439</name>
</gene>
<dbReference type="EMBL" id="BFEA01000446">
    <property type="protein sequence ID" value="GBG83636.1"/>
    <property type="molecule type" value="Genomic_DNA"/>
</dbReference>
<reference evidence="2 3" key="1">
    <citation type="journal article" date="2018" name="Cell">
        <title>The Chara Genome: Secondary Complexity and Implications for Plant Terrestrialization.</title>
        <authorList>
            <person name="Nishiyama T."/>
            <person name="Sakayama H."/>
            <person name="Vries J.D."/>
            <person name="Buschmann H."/>
            <person name="Saint-Marcoux D."/>
            <person name="Ullrich K.K."/>
            <person name="Haas F.B."/>
            <person name="Vanderstraeten L."/>
            <person name="Becker D."/>
            <person name="Lang D."/>
            <person name="Vosolsobe S."/>
            <person name="Rombauts S."/>
            <person name="Wilhelmsson P.K.I."/>
            <person name="Janitza P."/>
            <person name="Kern R."/>
            <person name="Heyl A."/>
            <person name="Rumpler F."/>
            <person name="Villalobos L.I.A.C."/>
            <person name="Clay J.M."/>
            <person name="Skokan R."/>
            <person name="Toyoda A."/>
            <person name="Suzuki Y."/>
            <person name="Kagoshima H."/>
            <person name="Schijlen E."/>
            <person name="Tajeshwar N."/>
            <person name="Catarino B."/>
            <person name="Hetherington A.J."/>
            <person name="Saltykova A."/>
            <person name="Bonnot C."/>
            <person name="Breuninger H."/>
            <person name="Symeonidi A."/>
            <person name="Radhakrishnan G.V."/>
            <person name="Van Nieuwerburgh F."/>
            <person name="Deforce D."/>
            <person name="Chang C."/>
            <person name="Karol K.G."/>
            <person name="Hedrich R."/>
            <person name="Ulvskov P."/>
            <person name="Glockner G."/>
            <person name="Delwiche C.F."/>
            <person name="Petrasek J."/>
            <person name="Van de Peer Y."/>
            <person name="Friml J."/>
            <person name="Beilby M."/>
            <person name="Dolan L."/>
            <person name="Kohara Y."/>
            <person name="Sugano S."/>
            <person name="Fujiyama A."/>
            <person name="Delaux P.-M."/>
            <person name="Quint M."/>
            <person name="TheiBen G."/>
            <person name="Hagemann M."/>
            <person name="Harholt J."/>
            <person name="Dunand C."/>
            <person name="Zachgo S."/>
            <person name="Langdale J."/>
            <person name="Maumus F."/>
            <person name="Straeten D.V.D."/>
            <person name="Gould S.B."/>
            <person name="Rensing S.A."/>
        </authorList>
    </citation>
    <scope>NUCLEOTIDE SEQUENCE [LARGE SCALE GENOMIC DNA]</scope>
    <source>
        <strain evidence="2 3">S276</strain>
    </source>
</reference>
<evidence type="ECO:0000313" key="3">
    <source>
        <dbReference type="Proteomes" id="UP000265515"/>
    </source>
</evidence>
<comment type="caution">
    <text evidence="2">The sequence shown here is derived from an EMBL/GenBank/DDBJ whole genome shotgun (WGS) entry which is preliminary data.</text>
</comment>
<dbReference type="Gramene" id="GBG83636">
    <property type="protein sequence ID" value="GBG83636"/>
    <property type="gene ID" value="CBR_g37439"/>
</dbReference>
<dbReference type="AlphaFoldDB" id="A0A388LMR8"/>
<organism evidence="2 3">
    <name type="scientific">Chara braunii</name>
    <name type="common">Braun's stonewort</name>
    <dbReference type="NCBI Taxonomy" id="69332"/>
    <lineage>
        <taxon>Eukaryota</taxon>
        <taxon>Viridiplantae</taxon>
        <taxon>Streptophyta</taxon>
        <taxon>Charophyceae</taxon>
        <taxon>Charales</taxon>
        <taxon>Characeae</taxon>
        <taxon>Chara</taxon>
    </lineage>
</organism>